<dbReference type="Proteomes" id="UP001189429">
    <property type="component" value="Unassembled WGS sequence"/>
</dbReference>
<organism evidence="1 2">
    <name type="scientific">Prorocentrum cordatum</name>
    <dbReference type="NCBI Taxonomy" id="2364126"/>
    <lineage>
        <taxon>Eukaryota</taxon>
        <taxon>Sar</taxon>
        <taxon>Alveolata</taxon>
        <taxon>Dinophyceae</taxon>
        <taxon>Prorocentrales</taxon>
        <taxon>Prorocentraceae</taxon>
        <taxon>Prorocentrum</taxon>
    </lineage>
</organism>
<dbReference type="PROSITE" id="PS50231">
    <property type="entry name" value="RICIN_B_LECTIN"/>
    <property type="match status" value="1"/>
</dbReference>
<evidence type="ECO:0008006" key="3">
    <source>
        <dbReference type="Google" id="ProtNLM"/>
    </source>
</evidence>
<comment type="caution">
    <text evidence="1">The sequence shown here is derived from an EMBL/GenBank/DDBJ whole genome shotgun (WGS) entry which is preliminary data.</text>
</comment>
<dbReference type="InterPro" id="IPR035992">
    <property type="entry name" value="Ricin_B-like_lectins"/>
</dbReference>
<reference evidence="1" key="1">
    <citation type="submission" date="2023-10" db="EMBL/GenBank/DDBJ databases">
        <authorList>
            <person name="Chen Y."/>
            <person name="Shah S."/>
            <person name="Dougan E. K."/>
            <person name="Thang M."/>
            <person name="Chan C."/>
        </authorList>
    </citation>
    <scope>NUCLEOTIDE SEQUENCE [LARGE SCALE GENOMIC DNA]</scope>
</reference>
<dbReference type="Gene3D" id="2.80.10.50">
    <property type="match status" value="1"/>
</dbReference>
<dbReference type="SUPFAM" id="SSF50370">
    <property type="entry name" value="Ricin B-like lectins"/>
    <property type="match status" value="1"/>
</dbReference>
<gene>
    <name evidence="1" type="ORF">PCOR1329_LOCUS11820</name>
</gene>
<feature type="non-terminal residue" evidence="1">
    <location>
        <position position="1"/>
    </location>
</feature>
<protein>
    <recommendedName>
        <fullName evidence="3">Ricin B lectin domain-containing protein</fullName>
    </recommendedName>
</protein>
<dbReference type="CDD" id="cd00161">
    <property type="entry name" value="beta-trefoil_Ricin-like"/>
    <property type="match status" value="1"/>
</dbReference>
<name>A0ABN9QJ64_9DINO</name>
<sequence>RFHAEGGDGLPLQLDGLAQAPACNATFLGHPLPAYDVASQHSDAPAPAPRDDEHALVLQPHAVACVPPGALMRRHQAPQCNIRVVDGVAGDRVYLSTNESGTHADCWSCDDESMRQRWTLTKGGTGSSGTWYTIRVVGGVSGERSYLSCNYDGSAVDLWSCDDGSGRQRWTLAKAAGGGYNIKVLGGVTDGRVYLSTTWDGRSVNLWYSDDDSGRQRWTIDEMEAAVASSHCWLSVRPAGLEQDWCTPIEAGPQAGARTVFCRRRSPGDGSSGYPGLGLDVGIEKGFYLRCAAQSYERSQPVPTMLTHIAIQPPMALLNALPIGQLGVRQPQPKG</sequence>
<proteinExistence type="predicted"/>
<accession>A0ABN9QJ64</accession>
<feature type="non-terminal residue" evidence="1">
    <location>
        <position position="335"/>
    </location>
</feature>
<evidence type="ECO:0000313" key="1">
    <source>
        <dbReference type="EMBL" id="CAK0805242.1"/>
    </source>
</evidence>
<dbReference type="EMBL" id="CAUYUJ010003415">
    <property type="protein sequence ID" value="CAK0805242.1"/>
    <property type="molecule type" value="Genomic_DNA"/>
</dbReference>
<keyword evidence="2" id="KW-1185">Reference proteome</keyword>
<evidence type="ECO:0000313" key="2">
    <source>
        <dbReference type="Proteomes" id="UP001189429"/>
    </source>
</evidence>